<organism evidence="9 10">
    <name type="scientific">Galleria mellonella</name>
    <name type="common">Greater wax moth</name>
    <dbReference type="NCBI Taxonomy" id="7137"/>
    <lineage>
        <taxon>Eukaryota</taxon>
        <taxon>Metazoa</taxon>
        <taxon>Ecdysozoa</taxon>
        <taxon>Arthropoda</taxon>
        <taxon>Hexapoda</taxon>
        <taxon>Insecta</taxon>
        <taxon>Pterygota</taxon>
        <taxon>Neoptera</taxon>
        <taxon>Endopterygota</taxon>
        <taxon>Lepidoptera</taxon>
        <taxon>Glossata</taxon>
        <taxon>Ditrysia</taxon>
        <taxon>Pyraloidea</taxon>
        <taxon>Pyralidae</taxon>
        <taxon>Galleriinae</taxon>
        <taxon>Galleria</taxon>
    </lineage>
</organism>
<feature type="domain" description="Calponin-homology (CH)" evidence="7">
    <location>
        <begin position="37"/>
        <end position="141"/>
    </location>
</feature>
<evidence type="ECO:0000259" key="7">
    <source>
        <dbReference type="PROSITE" id="PS50021"/>
    </source>
</evidence>
<comment type="similarity">
    <text evidence="1">Belongs to the alpha-actinin family.</text>
</comment>
<evidence type="ECO:0000256" key="5">
    <source>
        <dbReference type="ARBA" id="ARBA00023203"/>
    </source>
</evidence>
<protein>
    <submittedName>
        <fullName evidence="10">Alpha-actinin, sarcomeric</fullName>
    </submittedName>
</protein>
<dbReference type="InterPro" id="IPR018159">
    <property type="entry name" value="Spectrin/alpha-actinin"/>
</dbReference>
<gene>
    <name evidence="10" type="primary">LOC113512964</name>
</gene>
<dbReference type="RefSeq" id="XP_026752741.2">
    <property type="nucleotide sequence ID" value="XM_026896940.3"/>
</dbReference>
<dbReference type="GeneID" id="113512964"/>
<dbReference type="PROSITE" id="PS00018">
    <property type="entry name" value="EF_HAND_1"/>
    <property type="match status" value="1"/>
</dbReference>
<dbReference type="Gene3D" id="1.10.418.10">
    <property type="entry name" value="Calponin-like domain"/>
    <property type="match status" value="2"/>
</dbReference>
<dbReference type="CDD" id="cd00176">
    <property type="entry name" value="SPEC"/>
    <property type="match status" value="3"/>
</dbReference>
<dbReference type="InterPro" id="IPR002017">
    <property type="entry name" value="Spectrin_repeat"/>
</dbReference>
<dbReference type="CDD" id="cd21214">
    <property type="entry name" value="CH_ACTN_rpt1"/>
    <property type="match status" value="1"/>
</dbReference>
<dbReference type="PROSITE" id="PS00020">
    <property type="entry name" value="ACTININ_2"/>
    <property type="match status" value="1"/>
</dbReference>
<dbReference type="Pfam" id="PF08726">
    <property type="entry name" value="EFhand_Ca_insen"/>
    <property type="match status" value="1"/>
</dbReference>
<dbReference type="CDD" id="cd21216">
    <property type="entry name" value="CH_ACTN_rpt2"/>
    <property type="match status" value="1"/>
</dbReference>
<evidence type="ECO:0000313" key="9">
    <source>
        <dbReference type="Proteomes" id="UP001652740"/>
    </source>
</evidence>
<dbReference type="CDD" id="cd00051">
    <property type="entry name" value="EFh"/>
    <property type="match status" value="1"/>
</dbReference>
<dbReference type="InterPro" id="IPR018247">
    <property type="entry name" value="EF_Hand_1_Ca_BS"/>
</dbReference>
<dbReference type="GO" id="GO:0044877">
    <property type="term" value="F:protein-containing complex binding"/>
    <property type="evidence" value="ECO:0007669"/>
    <property type="project" value="UniProtKB-ARBA"/>
</dbReference>
<dbReference type="FunCoup" id="A0A6J1WFT2">
    <property type="interactions" value="300"/>
</dbReference>
<dbReference type="PROSITE" id="PS50222">
    <property type="entry name" value="EF_HAND_2"/>
    <property type="match status" value="2"/>
</dbReference>
<evidence type="ECO:0000256" key="2">
    <source>
        <dbReference type="ARBA" id="ARBA00022723"/>
    </source>
</evidence>
<reference evidence="10" key="1">
    <citation type="submission" date="2025-08" db="UniProtKB">
        <authorList>
            <consortium name="RefSeq"/>
        </authorList>
    </citation>
    <scope>IDENTIFICATION</scope>
    <source>
        <tissue evidence="10">Whole larvae</tissue>
    </source>
</reference>
<feature type="domain" description="EF-hand" evidence="8">
    <location>
        <begin position="778"/>
        <end position="813"/>
    </location>
</feature>
<dbReference type="InterPro" id="IPR002048">
    <property type="entry name" value="EF_hand_dom"/>
</dbReference>
<evidence type="ECO:0000256" key="4">
    <source>
        <dbReference type="ARBA" id="ARBA00022837"/>
    </source>
</evidence>
<keyword evidence="2" id="KW-0479">Metal-binding</keyword>
<dbReference type="AlphaFoldDB" id="A0A6J1WFT2"/>
<sequence>MMMDNGVITNNYEYGDGYMEQEEEWEREGLLDPAWEKQQKKTFTAWCNSHLRKAGTGIENIDEDFRNGLKLMLLLEVISGETLPKPDRGKMRFHKIANVNKALDFIASKGVKLVSIGAEEIVDGNLKMTLGMIWTIILRFAIQDISVEEMTAKEGLLLWCQRKTAPYKNVNVQNFHLSFKDGLAFCALIHRHRPDLIDYSKLSKDNPLENLNTAFDVAEKYLDIPRMLDPDDLINTPKPDERAIMTYVSCYYHAFQGAQQNTAMPDERAVMTYVSSYYHCFSGAQKAETAANRICKVLKVNQENERLMEEYERLASDLLDWIRRTMPWLNSRQTDNSLAGCQKKLEDYRTYRRKHKPPRVEQKAKLETNFNTLQTKLRLSNRPAYMPTEGKMVSDIAQAWKGLEIAEKAFEEWLLSEMMRLERLEYLAQKFKHKADIHEDWTRGKEEMLQSQDFRQCKLNDIKALKKKHEAFESDLAAHQDRVEQIAAIAQELNTLEYHEVGAVNARCQRICAQWDRLGALTQRRRAALDDAARVLEQVDLLHLEFAKRAAPFNNWLDGTREDLVDMFIVHTIEEISGLMDAHARFKATLGEADKEYQAIVSLVHQVESIVKQHQIPGGLENPYTTLTAHELNRKWSDVRQLVPQRDGTLAAELRKQQNNEALRRQFAEKANAVGPWIERQMDAVTAIGMGLQGSLEDQLHRLKEYEAGVYAYKPHIEELERIHQAVQEGMIFENKYSQYTMETLRVGWEQLLTSINRTINEVENQILTRDSKGITQDQLTEFRSSFNHFDKNRTGRLAPEELKSCLVSLGYSIGKDRQGELDFQRILAVVDPNNTGYVSFDAFLDFMTRESTDTDTAEQVIDSFRILAGDKPYITAEELRRELPPDQAEYCVARMPPYRGPGAPPAALDYMAFSTALYGETDL</sequence>
<dbReference type="SUPFAM" id="SSF47576">
    <property type="entry name" value="Calponin-homology domain, CH-domain"/>
    <property type="match status" value="1"/>
</dbReference>
<name>A0A6J1WFT2_GALME</name>
<dbReference type="InterPro" id="IPR011992">
    <property type="entry name" value="EF-hand-dom_pair"/>
</dbReference>
<dbReference type="Pfam" id="PF13499">
    <property type="entry name" value="EF-hand_7"/>
    <property type="match status" value="1"/>
</dbReference>
<dbReference type="GO" id="GO:0005509">
    <property type="term" value="F:calcium ion binding"/>
    <property type="evidence" value="ECO:0007669"/>
    <property type="project" value="InterPro"/>
</dbReference>
<evidence type="ECO:0000256" key="6">
    <source>
        <dbReference type="SAM" id="Coils"/>
    </source>
</evidence>
<accession>A0A6J1WFT2</accession>
<evidence type="ECO:0000259" key="8">
    <source>
        <dbReference type="PROSITE" id="PS50222"/>
    </source>
</evidence>
<dbReference type="InterPro" id="IPR001715">
    <property type="entry name" value="CH_dom"/>
</dbReference>
<dbReference type="GO" id="GO:0005737">
    <property type="term" value="C:cytoplasm"/>
    <property type="evidence" value="ECO:0007669"/>
    <property type="project" value="UniProtKB-ARBA"/>
</dbReference>
<dbReference type="SMART" id="SM01184">
    <property type="entry name" value="efhand_Ca_insen"/>
    <property type="match status" value="1"/>
</dbReference>
<dbReference type="PROSITE" id="PS50021">
    <property type="entry name" value="CH"/>
    <property type="match status" value="2"/>
</dbReference>
<dbReference type="InParanoid" id="A0A6J1WFT2"/>
<evidence type="ECO:0000256" key="3">
    <source>
        <dbReference type="ARBA" id="ARBA00022737"/>
    </source>
</evidence>
<feature type="domain" description="EF-hand" evidence="8">
    <location>
        <begin position="819"/>
        <end position="854"/>
    </location>
</feature>
<dbReference type="PANTHER" id="PTHR11915">
    <property type="entry name" value="SPECTRIN/FILAMIN RELATED CYTOSKELETAL PROTEIN"/>
    <property type="match status" value="1"/>
</dbReference>
<dbReference type="SMART" id="SM00033">
    <property type="entry name" value="CH"/>
    <property type="match status" value="2"/>
</dbReference>
<dbReference type="SMART" id="SM00150">
    <property type="entry name" value="SPEC"/>
    <property type="match status" value="4"/>
</dbReference>
<dbReference type="Pfam" id="PF00307">
    <property type="entry name" value="CH"/>
    <property type="match status" value="2"/>
</dbReference>
<dbReference type="Gene3D" id="1.20.58.60">
    <property type="match status" value="4"/>
</dbReference>
<dbReference type="Pfam" id="PF00435">
    <property type="entry name" value="Spectrin"/>
    <property type="match status" value="4"/>
</dbReference>
<feature type="coiled-coil region" evidence="6">
    <location>
        <begin position="297"/>
        <end position="324"/>
    </location>
</feature>
<keyword evidence="6" id="KW-0175">Coiled coil</keyword>
<evidence type="ECO:0000256" key="1">
    <source>
        <dbReference type="ARBA" id="ARBA00010255"/>
    </source>
</evidence>
<keyword evidence="9" id="KW-1185">Reference proteome</keyword>
<dbReference type="Proteomes" id="UP001652740">
    <property type="component" value="Unplaced"/>
</dbReference>
<dbReference type="InterPro" id="IPR014837">
    <property type="entry name" value="EF-hand_Ca_insen"/>
</dbReference>
<dbReference type="InterPro" id="IPR036872">
    <property type="entry name" value="CH_dom_sf"/>
</dbReference>
<dbReference type="SUPFAM" id="SSF47473">
    <property type="entry name" value="EF-hand"/>
    <property type="match status" value="1"/>
</dbReference>
<dbReference type="KEGG" id="gmw:113512964"/>
<dbReference type="SUPFAM" id="SSF46966">
    <property type="entry name" value="Spectrin repeat"/>
    <property type="match status" value="4"/>
</dbReference>
<dbReference type="GO" id="GO:0003779">
    <property type="term" value="F:actin binding"/>
    <property type="evidence" value="ECO:0007669"/>
    <property type="project" value="UniProtKB-KW"/>
</dbReference>
<keyword evidence="3" id="KW-0677">Repeat</keyword>
<feature type="domain" description="Calponin-homology (CH)" evidence="7">
    <location>
        <begin position="150"/>
        <end position="256"/>
    </location>
</feature>
<dbReference type="SMART" id="SM00054">
    <property type="entry name" value="EFh"/>
    <property type="match status" value="2"/>
</dbReference>
<keyword evidence="4" id="KW-0106">Calcium</keyword>
<keyword evidence="5" id="KW-0009">Actin-binding</keyword>
<dbReference type="PROSITE" id="PS00019">
    <property type="entry name" value="ACTININ_1"/>
    <property type="match status" value="1"/>
</dbReference>
<proteinExistence type="inferred from homology"/>
<evidence type="ECO:0000313" key="10">
    <source>
        <dbReference type="RefSeq" id="XP_026752741.2"/>
    </source>
</evidence>
<dbReference type="Gene3D" id="1.10.238.10">
    <property type="entry name" value="EF-hand"/>
    <property type="match status" value="2"/>
</dbReference>
<dbReference type="InterPro" id="IPR001589">
    <property type="entry name" value="Actinin_actin-bd_CS"/>
</dbReference>